<dbReference type="Gene3D" id="1.25.40.10">
    <property type="entry name" value="Tetratricopeptide repeat domain"/>
    <property type="match status" value="1"/>
</dbReference>
<feature type="transmembrane region" description="Helical" evidence="4">
    <location>
        <begin position="485"/>
        <end position="503"/>
    </location>
</feature>
<feature type="transmembrane region" description="Helical" evidence="4">
    <location>
        <begin position="601"/>
        <end position="619"/>
    </location>
</feature>
<accession>A0A4P2QHL2</accession>
<feature type="transmembrane region" description="Helical" evidence="4">
    <location>
        <begin position="217"/>
        <end position="243"/>
    </location>
</feature>
<evidence type="ECO:0000256" key="3">
    <source>
        <dbReference type="SAM" id="MobiDB-lite"/>
    </source>
</evidence>
<feature type="transmembrane region" description="Helical" evidence="4">
    <location>
        <begin position="524"/>
        <end position="542"/>
    </location>
</feature>
<feature type="transmembrane region" description="Helical" evidence="4">
    <location>
        <begin position="187"/>
        <end position="211"/>
    </location>
</feature>
<keyword evidence="4" id="KW-1133">Transmembrane helix</keyword>
<organism evidence="5 6">
    <name type="scientific">Sorangium cellulosum</name>
    <name type="common">Polyangium cellulosum</name>
    <dbReference type="NCBI Taxonomy" id="56"/>
    <lineage>
        <taxon>Bacteria</taxon>
        <taxon>Pseudomonadati</taxon>
        <taxon>Myxococcota</taxon>
        <taxon>Polyangia</taxon>
        <taxon>Polyangiales</taxon>
        <taxon>Polyangiaceae</taxon>
        <taxon>Sorangium</taxon>
    </lineage>
</organism>
<feature type="transmembrane region" description="Helical" evidence="4">
    <location>
        <begin position="250"/>
        <end position="268"/>
    </location>
</feature>
<dbReference type="GO" id="GO:0000030">
    <property type="term" value="F:mannosyltransferase activity"/>
    <property type="evidence" value="ECO:0007669"/>
    <property type="project" value="TreeGrafter"/>
</dbReference>
<reference evidence="5 6" key="1">
    <citation type="submission" date="2015-09" db="EMBL/GenBank/DDBJ databases">
        <title>Sorangium comparison.</title>
        <authorList>
            <person name="Zaburannyi N."/>
            <person name="Bunk B."/>
            <person name="Overmann J."/>
            <person name="Mueller R."/>
        </authorList>
    </citation>
    <scope>NUCLEOTIDE SEQUENCE [LARGE SCALE GENOMIC DNA]</scope>
    <source>
        <strain evidence="5 6">So ce836</strain>
    </source>
</reference>
<feature type="transmembrane region" description="Helical" evidence="4">
    <location>
        <begin position="64"/>
        <end position="87"/>
    </location>
</feature>
<evidence type="ECO:0000313" key="6">
    <source>
        <dbReference type="Proteomes" id="UP000295497"/>
    </source>
</evidence>
<gene>
    <name evidence="5" type="ORF">SOCE836_014890</name>
</gene>
<evidence type="ECO:0000256" key="2">
    <source>
        <dbReference type="ARBA" id="ARBA00022803"/>
    </source>
</evidence>
<feature type="region of interest" description="Disordered" evidence="3">
    <location>
        <begin position="1"/>
        <end position="52"/>
    </location>
</feature>
<keyword evidence="1" id="KW-0677">Repeat</keyword>
<feature type="transmembrane region" description="Helical" evidence="4">
    <location>
        <begin position="391"/>
        <end position="417"/>
    </location>
</feature>
<sequence length="778" mass="84736">MTYPPPSAAGQAAPEPTSGALSDALAPPFGPPSAPPSSAPPSSAQPPAEPPTWLGRVARRVRDYFLALDPTFLSAAAPLAVIAIILFTRAPSTNYIFDEQEALLANPYVNAKGGLRFIDAIHRDFWGLPPDRSVGSYRPLPNFLWRTVWAVTKQPFFHHFYNVLFHAANAALLTCVTFWLTRRRGLAYLAGLIFVGCAVLTEAVSGIVGIADVLGGLGAIAALAALALPAWAMPFGVFAAVLFGLFSKESALVCVPLIPFAALIAAPLTHPTRPARLVRSLLALLAAGAAFVLYVELRRRWFPAPMPAELAAPLPEGTPLAKRALHDLLVWFHQAPLPRDPLNNPLSSADTPHRIAGALRVYWRGLTQVVFPWTLSGDYSYPQEPAPDRLVFFGSVAGAALMALPPLGSLALWIAALRREHLERRERRSVRAAFLVDGGQATSRRWSLLLAGALLAGAAAALAAYDWHVLRPAGRVPLLRALPLVLWPLPFLPALLLGLGLLVEGGRPLPCPATADRSAWVPLRRGYAGLCLLAIGLTWVVVSYFPHSNIPVVLPTVRAERFWYFPAIGSSLVLAVAFSWLHEALAGTTLAPRRRWSWRAWLTPALFALFFGFQCVQAYRHAMDYRNDLDFWAATKDAVPNSAKAHLNYSVMKGARGDLPARLASSEIAVELAPTWPMAHVYTGDTLCRMHRADEAFPHYRRGMELGPNELSLIALALQCLHDEQRLAAHEAELRQLAEEHPGTWLAYLAVDTLDNGAKHGGVDPKYRPRGYNEGPKE</sequence>
<keyword evidence="2" id="KW-0802">TPR repeat</keyword>
<keyword evidence="4" id="KW-0812">Transmembrane</keyword>
<dbReference type="PANTHER" id="PTHR44227">
    <property type="match status" value="1"/>
</dbReference>
<evidence type="ECO:0000313" key="5">
    <source>
        <dbReference type="EMBL" id="AUX29399.1"/>
    </source>
</evidence>
<dbReference type="InterPro" id="IPR011990">
    <property type="entry name" value="TPR-like_helical_dom_sf"/>
</dbReference>
<dbReference type="EMBL" id="CP012672">
    <property type="protein sequence ID" value="AUX29399.1"/>
    <property type="molecule type" value="Genomic_DNA"/>
</dbReference>
<feature type="transmembrane region" description="Helical" evidence="4">
    <location>
        <begin position="361"/>
        <end position="379"/>
    </location>
</feature>
<dbReference type="GO" id="GO:0030968">
    <property type="term" value="P:endoplasmic reticulum unfolded protein response"/>
    <property type="evidence" value="ECO:0007669"/>
    <property type="project" value="TreeGrafter"/>
</dbReference>
<dbReference type="InterPro" id="IPR052346">
    <property type="entry name" value="O-mannosyl-transferase_TMTC"/>
</dbReference>
<feature type="transmembrane region" description="Helical" evidence="4">
    <location>
        <begin position="562"/>
        <end position="581"/>
    </location>
</feature>
<feature type="transmembrane region" description="Helical" evidence="4">
    <location>
        <begin position="446"/>
        <end position="465"/>
    </location>
</feature>
<dbReference type="AlphaFoldDB" id="A0A4P2QHL2"/>
<feature type="compositionally biased region" description="Pro residues" evidence="3">
    <location>
        <begin position="28"/>
        <end position="50"/>
    </location>
</feature>
<name>A0A4P2QHL2_SORCE</name>
<dbReference type="Proteomes" id="UP000295497">
    <property type="component" value="Chromosome"/>
</dbReference>
<feature type="transmembrane region" description="Helical" evidence="4">
    <location>
        <begin position="159"/>
        <end position="180"/>
    </location>
</feature>
<proteinExistence type="predicted"/>
<keyword evidence="4" id="KW-0472">Membrane</keyword>
<dbReference type="RefSeq" id="WP_129573572.1">
    <property type="nucleotide sequence ID" value="NZ_CP012672.1"/>
</dbReference>
<evidence type="ECO:0000256" key="4">
    <source>
        <dbReference type="SAM" id="Phobius"/>
    </source>
</evidence>
<dbReference type="SUPFAM" id="SSF48452">
    <property type="entry name" value="TPR-like"/>
    <property type="match status" value="1"/>
</dbReference>
<feature type="region of interest" description="Disordered" evidence="3">
    <location>
        <begin position="759"/>
        <end position="778"/>
    </location>
</feature>
<feature type="transmembrane region" description="Helical" evidence="4">
    <location>
        <begin position="280"/>
        <end position="297"/>
    </location>
</feature>
<dbReference type="PANTHER" id="PTHR44227:SF3">
    <property type="entry name" value="PROTEIN O-MANNOSYL-TRANSFERASE TMTC4"/>
    <property type="match status" value="1"/>
</dbReference>
<evidence type="ECO:0000256" key="1">
    <source>
        <dbReference type="ARBA" id="ARBA00022737"/>
    </source>
</evidence>
<dbReference type="GO" id="GO:0035269">
    <property type="term" value="P:protein O-linked glycosylation via mannose"/>
    <property type="evidence" value="ECO:0007669"/>
    <property type="project" value="TreeGrafter"/>
</dbReference>
<protein>
    <submittedName>
        <fullName evidence="5">Uncharacterized protein</fullName>
    </submittedName>
</protein>